<dbReference type="OrthoDB" id="7659348at2"/>
<evidence type="ECO:0000313" key="1">
    <source>
        <dbReference type="EMBL" id="SDF22214.1"/>
    </source>
</evidence>
<sequence length="67" mass="7051">MRNDWILDVLTDLRTFAEQNGLTASAEQLGDVCLVVAAELSNTGPESEQVGVHDGGFARLSGGYPAS</sequence>
<organism evidence="1 2">
    <name type="scientific">Celeribacter baekdonensis</name>
    <dbReference type="NCBI Taxonomy" id="875171"/>
    <lineage>
        <taxon>Bacteria</taxon>
        <taxon>Pseudomonadati</taxon>
        <taxon>Pseudomonadota</taxon>
        <taxon>Alphaproteobacteria</taxon>
        <taxon>Rhodobacterales</taxon>
        <taxon>Roseobacteraceae</taxon>
        <taxon>Celeribacter</taxon>
    </lineage>
</organism>
<proteinExistence type="predicted"/>
<dbReference type="EMBL" id="FNBL01000003">
    <property type="protein sequence ID" value="SDF22214.1"/>
    <property type="molecule type" value="Genomic_DNA"/>
</dbReference>
<evidence type="ECO:0000313" key="2">
    <source>
        <dbReference type="Proteomes" id="UP000182284"/>
    </source>
</evidence>
<protein>
    <submittedName>
        <fullName evidence="1">Uncharacterized protein</fullName>
    </submittedName>
</protein>
<reference evidence="1 2" key="1">
    <citation type="submission" date="2016-10" db="EMBL/GenBank/DDBJ databases">
        <authorList>
            <person name="de Groot N.N."/>
        </authorList>
    </citation>
    <scope>NUCLEOTIDE SEQUENCE [LARGE SCALE GENOMIC DNA]</scope>
    <source>
        <strain evidence="1 2">DSM 27375</strain>
    </source>
</reference>
<dbReference type="Proteomes" id="UP000182284">
    <property type="component" value="Unassembled WGS sequence"/>
</dbReference>
<name>A0A1G7JBS3_9RHOB</name>
<dbReference type="AlphaFoldDB" id="A0A1G7JBS3"/>
<accession>A0A1G7JBS3</accession>
<gene>
    <name evidence="1" type="ORF">SAMN04488117_10317</name>
</gene>